<dbReference type="EMBL" id="BAAACX010000018">
    <property type="protein sequence ID" value="GAA0406636.1"/>
    <property type="molecule type" value="Genomic_DNA"/>
</dbReference>
<sequence length="230" mass="26165">MYCTNCGAALEKTDKFCFHCGTAQRERVIADRQRLPEPSVYTQQGQIVLDEELQLFIGKNAASYLNKWRQASHWNWPAFIFGQNWLLYRGMYLYFFLYMLLAPTIIGIAAVILSPGYTFSIGACITMLLVGLSLQAAFACMANQLYLYHAKHKISAIKQRYPDHREQQEEAIISAGETSLYIPIALALLPLLIAIVVSMFSYVNIYKRIQQDLQFNSMEIHSNSIRGAST</sequence>
<dbReference type="InterPro" id="IPR026870">
    <property type="entry name" value="Zinc_ribbon_dom"/>
</dbReference>
<comment type="caution">
    <text evidence="3">The sequence shown here is derived from an EMBL/GenBank/DDBJ whole genome shotgun (WGS) entry which is preliminary data.</text>
</comment>
<reference evidence="4" key="1">
    <citation type="journal article" date="2019" name="Int. J. Syst. Evol. Microbiol.">
        <title>The Global Catalogue of Microorganisms (GCM) 10K type strain sequencing project: providing services to taxonomists for standard genome sequencing and annotation.</title>
        <authorList>
            <consortium name="The Broad Institute Genomics Platform"/>
            <consortium name="The Broad Institute Genome Sequencing Center for Infectious Disease"/>
            <person name="Wu L."/>
            <person name="Ma J."/>
        </authorList>
    </citation>
    <scope>NUCLEOTIDE SEQUENCE [LARGE SCALE GENOMIC DNA]</scope>
    <source>
        <strain evidence="4">JCM 12774</strain>
    </source>
</reference>
<protein>
    <recommendedName>
        <fullName evidence="2">Zinc-ribbon domain-containing protein</fullName>
    </recommendedName>
</protein>
<keyword evidence="1" id="KW-0472">Membrane</keyword>
<gene>
    <name evidence="3" type="ORF">GCM10008933_41110</name>
</gene>
<dbReference type="RefSeq" id="WP_343864392.1">
    <property type="nucleotide sequence ID" value="NZ_BAAACX010000018.1"/>
</dbReference>
<dbReference type="Pfam" id="PF13240">
    <property type="entry name" value="Zn_Ribbon_1"/>
    <property type="match status" value="1"/>
</dbReference>
<feature type="transmembrane region" description="Helical" evidence="1">
    <location>
        <begin position="180"/>
        <end position="203"/>
    </location>
</feature>
<evidence type="ECO:0000256" key="1">
    <source>
        <dbReference type="SAM" id="Phobius"/>
    </source>
</evidence>
<organism evidence="3 4">
    <name type="scientific">Paenibacillus motobuensis</name>
    <dbReference type="NCBI Taxonomy" id="295324"/>
    <lineage>
        <taxon>Bacteria</taxon>
        <taxon>Bacillati</taxon>
        <taxon>Bacillota</taxon>
        <taxon>Bacilli</taxon>
        <taxon>Bacillales</taxon>
        <taxon>Paenibacillaceae</taxon>
        <taxon>Paenibacillus</taxon>
    </lineage>
</organism>
<keyword evidence="1" id="KW-1133">Transmembrane helix</keyword>
<feature type="domain" description="Zinc-ribbon" evidence="2">
    <location>
        <begin position="2"/>
        <end position="23"/>
    </location>
</feature>
<feature type="transmembrane region" description="Helical" evidence="1">
    <location>
        <begin position="119"/>
        <end position="148"/>
    </location>
</feature>
<dbReference type="Pfam" id="PF10947">
    <property type="entry name" value="DUF2628"/>
    <property type="match status" value="1"/>
</dbReference>
<proteinExistence type="predicted"/>
<dbReference type="InterPro" id="IPR024399">
    <property type="entry name" value="DUF2628"/>
</dbReference>
<accession>A0ABP3IJA1</accession>
<dbReference type="Proteomes" id="UP001500340">
    <property type="component" value="Unassembled WGS sequence"/>
</dbReference>
<evidence type="ECO:0000313" key="3">
    <source>
        <dbReference type="EMBL" id="GAA0406636.1"/>
    </source>
</evidence>
<keyword evidence="1" id="KW-0812">Transmembrane</keyword>
<keyword evidence="4" id="KW-1185">Reference proteome</keyword>
<evidence type="ECO:0000259" key="2">
    <source>
        <dbReference type="Pfam" id="PF13240"/>
    </source>
</evidence>
<feature type="transmembrane region" description="Helical" evidence="1">
    <location>
        <begin position="92"/>
        <end position="113"/>
    </location>
</feature>
<evidence type="ECO:0000313" key="4">
    <source>
        <dbReference type="Proteomes" id="UP001500340"/>
    </source>
</evidence>
<name>A0ABP3IJA1_9BACL</name>